<gene>
    <name evidence="3" type="ORF">I553_10351</name>
</gene>
<comment type="caution">
    <text evidence="3">The sequence shown here is derived from an EMBL/GenBank/DDBJ whole genome shotgun (WGS) entry which is preliminary data.</text>
</comment>
<dbReference type="GO" id="GO:0032259">
    <property type="term" value="P:methylation"/>
    <property type="evidence" value="ECO:0007669"/>
    <property type="project" value="UniProtKB-KW"/>
</dbReference>
<dbReference type="InterPro" id="IPR029063">
    <property type="entry name" value="SAM-dependent_MTases_sf"/>
</dbReference>
<dbReference type="SUPFAM" id="SSF53335">
    <property type="entry name" value="S-adenosyl-L-methionine-dependent methyltransferases"/>
    <property type="match status" value="1"/>
</dbReference>
<keyword evidence="2 3" id="KW-0808">Transferase</keyword>
<dbReference type="Pfam" id="PF04072">
    <property type="entry name" value="LCM"/>
    <property type="match status" value="1"/>
</dbReference>
<keyword evidence="1 3" id="KW-0489">Methyltransferase</keyword>
<name>X7ZKG3_MYCXE</name>
<organism evidence="3">
    <name type="scientific">Mycobacterium xenopi 4042</name>
    <dbReference type="NCBI Taxonomy" id="1299334"/>
    <lineage>
        <taxon>Bacteria</taxon>
        <taxon>Bacillati</taxon>
        <taxon>Actinomycetota</taxon>
        <taxon>Actinomycetes</taxon>
        <taxon>Mycobacteriales</taxon>
        <taxon>Mycobacteriaceae</taxon>
        <taxon>Mycobacterium</taxon>
    </lineage>
</organism>
<dbReference type="AlphaFoldDB" id="X7ZKG3"/>
<protein>
    <submittedName>
        <fullName evidence="3">Leucine carboxyl methyltransferase family protein</fullName>
    </submittedName>
</protein>
<accession>X7ZKG3</accession>
<evidence type="ECO:0000256" key="1">
    <source>
        <dbReference type="ARBA" id="ARBA00022603"/>
    </source>
</evidence>
<evidence type="ECO:0000256" key="2">
    <source>
        <dbReference type="ARBA" id="ARBA00022679"/>
    </source>
</evidence>
<dbReference type="GO" id="GO:0008168">
    <property type="term" value="F:methyltransferase activity"/>
    <property type="evidence" value="ECO:0007669"/>
    <property type="project" value="UniProtKB-KW"/>
</dbReference>
<dbReference type="EMBL" id="JAOB01000073">
    <property type="protein sequence ID" value="EUA19193.1"/>
    <property type="molecule type" value="Genomic_DNA"/>
</dbReference>
<dbReference type="PATRIC" id="fig|1299334.3.peg.7958"/>
<proteinExistence type="predicted"/>
<sequence>MEVTTMARTDNDTWDITESVGATALGVAAARAAETDSDDPLITDPFARLFVDAAGQGLWSMYSSPSATWNRMCGPGYKRWSTSWPCAQLISTSSSSMQRSAVFGRW</sequence>
<evidence type="ECO:0000313" key="3">
    <source>
        <dbReference type="EMBL" id="EUA19193.1"/>
    </source>
</evidence>
<dbReference type="Gene3D" id="3.40.50.150">
    <property type="entry name" value="Vaccinia Virus protein VP39"/>
    <property type="match status" value="1"/>
</dbReference>
<reference evidence="3" key="1">
    <citation type="submission" date="2014-01" db="EMBL/GenBank/DDBJ databases">
        <authorList>
            <person name="Brown-Elliot B."/>
            <person name="Wallace R."/>
            <person name="Lenaerts A."/>
            <person name="Ordway D."/>
            <person name="DeGroote M.A."/>
            <person name="Parker T."/>
            <person name="Sizemore C."/>
            <person name="Tallon L.J."/>
            <person name="Sadzewicz L.K."/>
            <person name="Sengamalay N."/>
            <person name="Fraser C.M."/>
            <person name="Hine E."/>
            <person name="Shefchek K.A."/>
            <person name="Das S.P."/>
            <person name="Tettelin H."/>
        </authorList>
    </citation>
    <scope>NUCLEOTIDE SEQUENCE [LARGE SCALE GENOMIC DNA]</scope>
    <source>
        <strain evidence="3">4042</strain>
    </source>
</reference>
<dbReference type="InterPro" id="IPR007213">
    <property type="entry name" value="Ppm1/Ppm2/Tcmp"/>
</dbReference>